<evidence type="ECO:0000313" key="1">
    <source>
        <dbReference type="EMBL" id="EKC37283.1"/>
    </source>
</evidence>
<accession>K1QUF1</accession>
<gene>
    <name evidence="1" type="ORF">CGI_10020624</name>
</gene>
<dbReference type="InParanoid" id="K1QUF1"/>
<name>K1QUF1_MAGGI</name>
<proteinExistence type="predicted"/>
<reference evidence="1" key="1">
    <citation type="journal article" date="2012" name="Nature">
        <title>The oyster genome reveals stress adaptation and complexity of shell formation.</title>
        <authorList>
            <person name="Zhang G."/>
            <person name="Fang X."/>
            <person name="Guo X."/>
            <person name="Li L."/>
            <person name="Luo R."/>
            <person name="Xu F."/>
            <person name="Yang P."/>
            <person name="Zhang L."/>
            <person name="Wang X."/>
            <person name="Qi H."/>
            <person name="Xiong Z."/>
            <person name="Que H."/>
            <person name="Xie Y."/>
            <person name="Holland P.W."/>
            <person name="Paps J."/>
            <person name="Zhu Y."/>
            <person name="Wu F."/>
            <person name="Chen Y."/>
            <person name="Wang J."/>
            <person name="Peng C."/>
            <person name="Meng J."/>
            <person name="Yang L."/>
            <person name="Liu J."/>
            <person name="Wen B."/>
            <person name="Zhang N."/>
            <person name="Huang Z."/>
            <person name="Zhu Q."/>
            <person name="Feng Y."/>
            <person name="Mount A."/>
            <person name="Hedgecock D."/>
            <person name="Xu Z."/>
            <person name="Liu Y."/>
            <person name="Domazet-Loso T."/>
            <person name="Du Y."/>
            <person name="Sun X."/>
            <person name="Zhang S."/>
            <person name="Liu B."/>
            <person name="Cheng P."/>
            <person name="Jiang X."/>
            <person name="Li J."/>
            <person name="Fan D."/>
            <person name="Wang W."/>
            <person name="Fu W."/>
            <person name="Wang T."/>
            <person name="Wang B."/>
            <person name="Zhang J."/>
            <person name="Peng Z."/>
            <person name="Li Y."/>
            <person name="Li N."/>
            <person name="Wang J."/>
            <person name="Chen M."/>
            <person name="He Y."/>
            <person name="Tan F."/>
            <person name="Song X."/>
            <person name="Zheng Q."/>
            <person name="Huang R."/>
            <person name="Yang H."/>
            <person name="Du X."/>
            <person name="Chen L."/>
            <person name="Yang M."/>
            <person name="Gaffney P.M."/>
            <person name="Wang S."/>
            <person name="Luo L."/>
            <person name="She Z."/>
            <person name="Ming Y."/>
            <person name="Huang W."/>
            <person name="Zhang S."/>
            <person name="Huang B."/>
            <person name="Zhang Y."/>
            <person name="Qu T."/>
            <person name="Ni P."/>
            <person name="Miao G."/>
            <person name="Wang J."/>
            <person name="Wang Q."/>
            <person name="Steinberg C.E."/>
            <person name="Wang H."/>
            <person name="Li N."/>
            <person name="Qian L."/>
            <person name="Zhang G."/>
            <person name="Li Y."/>
            <person name="Yang H."/>
            <person name="Liu X."/>
            <person name="Wang J."/>
            <person name="Yin Y."/>
            <person name="Wang J."/>
        </authorList>
    </citation>
    <scope>NUCLEOTIDE SEQUENCE [LARGE SCALE GENOMIC DNA]</scope>
    <source>
        <strain evidence="1">05x7-T-G4-1.051#20</strain>
    </source>
</reference>
<sequence>MNYDPGGVRRHKSTGNFLVHHLISIGQPNSRSWFLPLKGRFTAQAHCTTTCSRVNDYAFPSKGFIPPGHQ</sequence>
<dbReference type="AlphaFoldDB" id="K1QUF1"/>
<organism evidence="1">
    <name type="scientific">Magallana gigas</name>
    <name type="common">Pacific oyster</name>
    <name type="synonym">Crassostrea gigas</name>
    <dbReference type="NCBI Taxonomy" id="29159"/>
    <lineage>
        <taxon>Eukaryota</taxon>
        <taxon>Metazoa</taxon>
        <taxon>Spiralia</taxon>
        <taxon>Lophotrochozoa</taxon>
        <taxon>Mollusca</taxon>
        <taxon>Bivalvia</taxon>
        <taxon>Autobranchia</taxon>
        <taxon>Pteriomorphia</taxon>
        <taxon>Ostreida</taxon>
        <taxon>Ostreoidea</taxon>
        <taxon>Ostreidae</taxon>
        <taxon>Magallana</taxon>
    </lineage>
</organism>
<dbReference type="HOGENOM" id="CLU_2760297_0_0_1"/>
<dbReference type="EMBL" id="JH816099">
    <property type="protein sequence ID" value="EKC37283.1"/>
    <property type="molecule type" value="Genomic_DNA"/>
</dbReference>
<protein>
    <submittedName>
        <fullName evidence="1">Uncharacterized protein</fullName>
    </submittedName>
</protein>